<comment type="caution">
    <text evidence="1">The sequence shown here is derived from an EMBL/GenBank/DDBJ whole genome shotgun (WGS) entry which is preliminary data.</text>
</comment>
<keyword evidence="2" id="KW-1185">Reference proteome</keyword>
<dbReference type="AlphaFoldDB" id="A0AAV1VW38"/>
<reference evidence="1 2" key="1">
    <citation type="submission" date="2024-03" db="EMBL/GenBank/DDBJ databases">
        <authorList>
            <person name="Martinez-Hernandez J."/>
        </authorList>
    </citation>
    <scope>NUCLEOTIDE SEQUENCE [LARGE SCALE GENOMIC DNA]</scope>
</reference>
<dbReference type="EMBL" id="CAXHTB010000002">
    <property type="protein sequence ID" value="CAL0301051.1"/>
    <property type="molecule type" value="Genomic_DNA"/>
</dbReference>
<evidence type="ECO:0000313" key="1">
    <source>
        <dbReference type="EMBL" id="CAL0301051.1"/>
    </source>
</evidence>
<organism evidence="1 2">
    <name type="scientific">Lupinus luteus</name>
    <name type="common">European yellow lupine</name>
    <dbReference type="NCBI Taxonomy" id="3873"/>
    <lineage>
        <taxon>Eukaryota</taxon>
        <taxon>Viridiplantae</taxon>
        <taxon>Streptophyta</taxon>
        <taxon>Embryophyta</taxon>
        <taxon>Tracheophyta</taxon>
        <taxon>Spermatophyta</taxon>
        <taxon>Magnoliopsida</taxon>
        <taxon>eudicotyledons</taxon>
        <taxon>Gunneridae</taxon>
        <taxon>Pentapetalae</taxon>
        <taxon>rosids</taxon>
        <taxon>fabids</taxon>
        <taxon>Fabales</taxon>
        <taxon>Fabaceae</taxon>
        <taxon>Papilionoideae</taxon>
        <taxon>50 kb inversion clade</taxon>
        <taxon>genistoids sensu lato</taxon>
        <taxon>core genistoids</taxon>
        <taxon>Genisteae</taxon>
        <taxon>Lupinus</taxon>
    </lineage>
</organism>
<protein>
    <submittedName>
        <fullName evidence="1">Uncharacterized protein</fullName>
    </submittedName>
</protein>
<sequence length="135" mass="15762">MRMEDQDVLAVNIGREEEEDEFCCCCEDEEYEEVWKESNEPVVEVLKDEYLVEFSVKMFFKGLSIARVENSSSGFSGIGVFMERSTDLPAIRVHKKLDFYAEDHVGHYLDLLGCCMIRLAIYVYVKIFFPLMNFI</sequence>
<proteinExistence type="predicted"/>
<dbReference type="Proteomes" id="UP001497480">
    <property type="component" value="Unassembled WGS sequence"/>
</dbReference>
<accession>A0AAV1VW38</accession>
<name>A0AAV1VW38_LUPLU</name>
<gene>
    <name evidence="1" type="ORF">LLUT_LOCUS2111</name>
</gene>
<evidence type="ECO:0000313" key="2">
    <source>
        <dbReference type="Proteomes" id="UP001497480"/>
    </source>
</evidence>